<keyword evidence="2" id="KW-1185">Reference proteome</keyword>
<accession>A0A7Z7ILA7</accession>
<protein>
    <submittedName>
        <fullName evidence="1">Uncharacterized protein</fullName>
    </submittedName>
</protein>
<evidence type="ECO:0000313" key="2">
    <source>
        <dbReference type="Proteomes" id="UP000554965"/>
    </source>
</evidence>
<dbReference type="EMBL" id="OCTY01000002">
    <property type="protein sequence ID" value="SOJ55698.1"/>
    <property type="molecule type" value="Genomic_DNA"/>
</dbReference>
<proteinExistence type="predicted"/>
<gene>
    <name evidence="1" type="ORF">MSIMFB_03179</name>
</gene>
<reference evidence="1 2" key="1">
    <citation type="submission" date="2017-10" db="EMBL/GenBank/DDBJ databases">
        <authorList>
            <consortium name="Urmite Genomes"/>
        </authorList>
    </citation>
    <scope>NUCLEOTIDE SEQUENCE [LARGE SCALE GENOMIC DNA]</scope>
    <source>
        <strain evidence="1 2">FB-527</strain>
    </source>
</reference>
<organism evidence="1 2">
    <name type="scientific">Mycobacterium simulans</name>
    <dbReference type="NCBI Taxonomy" id="627089"/>
    <lineage>
        <taxon>Bacteria</taxon>
        <taxon>Bacillati</taxon>
        <taxon>Actinomycetota</taxon>
        <taxon>Actinomycetes</taxon>
        <taxon>Mycobacteriales</taxon>
        <taxon>Mycobacteriaceae</taxon>
        <taxon>Mycobacterium</taxon>
    </lineage>
</organism>
<comment type="caution">
    <text evidence="1">The sequence shown here is derived from an EMBL/GenBank/DDBJ whole genome shotgun (WGS) entry which is preliminary data.</text>
</comment>
<dbReference type="Proteomes" id="UP000554965">
    <property type="component" value="Unassembled WGS sequence"/>
</dbReference>
<dbReference type="AlphaFoldDB" id="A0A7Z7ILA7"/>
<sequence length="39" mass="4395">MSFAPKTRLHSALFGVRHAGLAWKSRNGDSPLRSQDWRG</sequence>
<name>A0A7Z7ILA7_9MYCO</name>
<evidence type="ECO:0000313" key="1">
    <source>
        <dbReference type="EMBL" id="SOJ55698.1"/>
    </source>
</evidence>